<organism evidence="1 2">
    <name type="scientific">Citrus sinensis</name>
    <name type="common">Sweet orange</name>
    <name type="synonym">Citrus aurantium var. sinensis</name>
    <dbReference type="NCBI Taxonomy" id="2711"/>
    <lineage>
        <taxon>Eukaryota</taxon>
        <taxon>Viridiplantae</taxon>
        <taxon>Streptophyta</taxon>
        <taxon>Embryophyta</taxon>
        <taxon>Tracheophyta</taxon>
        <taxon>Spermatophyta</taxon>
        <taxon>Magnoliopsida</taxon>
        <taxon>eudicotyledons</taxon>
        <taxon>Gunneridae</taxon>
        <taxon>Pentapetalae</taxon>
        <taxon>rosids</taxon>
        <taxon>malvids</taxon>
        <taxon>Sapindales</taxon>
        <taxon>Rutaceae</taxon>
        <taxon>Aurantioideae</taxon>
        <taxon>Citrus</taxon>
    </lineage>
</organism>
<accession>A0A067DFR8</accession>
<sequence length="9" mass="883">IEGVTPGPN</sequence>
<evidence type="ECO:0000313" key="1">
    <source>
        <dbReference type="EMBL" id="KDO37872.1"/>
    </source>
</evidence>
<keyword evidence="2" id="KW-1185">Reference proteome</keyword>
<gene>
    <name evidence="1" type="ORF">CISIN_1g0304282mg</name>
</gene>
<proteinExistence type="predicted"/>
<reference evidence="1 2" key="1">
    <citation type="submission" date="2014-04" db="EMBL/GenBank/DDBJ databases">
        <authorList>
            <consortium name="International Citrus Genome Consortium"/>
            <person name="Gmitter F."/>
            <person name="Chen C."/>
            <person name="Farmerie W."/>
            <person name="Harkins T."/>
            <person name="Desany B."/>
            <person name="Mohiuddin M."/>
            <person name="Kodira C."/>
            <person name="Borodovsky M."/>
            <person name="Lomsadze A."/>
            <person name="Burns P."/>
            <person name="Jenkins J."/>
            <person name="Prochnik S."/>
            <person name="Shu S."/>
            <person name="Chapman J."/>
            <person name="Pitluck S."/>
            <person name="Schmutz J."/>
            <person name="Rokhsar D."/>
        </authorList>
    </citation>
    <scope>NUCLEOTIDE SEQUENCE</scope>
</reference>
<feature type="non-terminal residue" evidence="1">
    <location>
        <position position="1"/>
    </location>
</feature>
<name>A0A067DFR8_CITSI</name>
<dbReference type="Proteomes" id="UP000027120">
    <property type="component" value="Unassembled WGS sequence"/>
</dbReference>
<evidence type="ECO:0000313" key="2">
    <source>
        <dbReference type="Proteomes" id="UP000027120"/>
    </source>
</evidence>
<dbReference type="EMBL" id="KK789397">
    <property type="protein sequence ID" value="KDO37872.1"/>
    <property type="molecule type" value="Genomic_DNA"/>
</dbReference>
<protein>
    <submittedName>
        <fullName evidence="1">Uncharacterized protein</fullName>
    </submittedName>
</protein>